<keyword evidence="2" id="KW-0732">Signal</keyword>
<evidence type="ECO:0000313" key="4">
    <source>
        <dbReference type="Proteomes" id="UP000500755"/>
    </source>
</evidence>
<protein>
    <submittedName>
        <fullName evidence="3">Tripartite tricarboxylate transporter substrate binding protein</fullName>
    </submittedName>
</protein>
<evidence type="ECO:0000256" key="2">
    <source>
        <dbReference type="SAM" id="SignalP"/>
    </source>
</evidence>
<accession>A0A858ZN78</accession>
<dbReference type="Pfam" id="PF03401">
    <property type="entry name" value="TctC"/>
    <property type="match status" value="1"/>
</dbReference>
<dbReference type="AlphaFoldDB" id="A0A858ZN78"/>
<organism evidence="3 4">
    <name type="scientific">Alicycliphilus denitrificans</name>
    <dbReference type="NCBI Taxonomy" id="179636"/>
    <lineage>
        <taxon>Bacteria</taxon>
        <taxon>Pseudomonadati</taxon>
        <taxon>Pseudomonadota</taxon>
        <taxon>Betaproteobacteria</taxon>
        <taxon>Burkholderiales</taxon>
        <taxon>Comamonadaceae</taxon>
        <taxon>Alicycliphilus</taxon>
    </lineage>
</organism>
<dbReference type="RefSeq" id="WP_059400633.1">
    <property type="nucleotide sequence ID" value="NZ_CP051298.1"/>
</dbReference>
<dbReference type="Gene3D" id="3.40.190.150">
    <property type="entry name" value="Bordetella uptake gene, domain 1"/>
    <property type="match status" value="1"/>
</dbReference>
<gene>
    <name evidence="3" type="ORF">HF896_01025</name>
</gene>
<sequence>MKMIRKYLALLIMMAAMWPQIGANAKDWPTQSVKIVLPYPPGGASDVTARLLGTKLTEMWGVPIVIENRPGANGIVANELAAKSPADGYTILMANLGPNAVNHAVYRKLPYDSVKDFAPVVLATVVPLVIVTSAESPFKNLKELIASARANGGKVTYGSAGVGASSHMTGELLAEMAHVKFLHVPYKGDAPAIADLIGSQIAFALPTVPAAMPHLKSGRLRPLAVTSRTRLASLPDVPTVEEALQLNGFEALSWGGFMVPTGTPPNVIAKINADLNTVLQASDIKTRLSGLGAEVMGGTPDAFARFLLDEIAKWKKVADVAKIQLERQD</sequence>
<dbReference type="CDD" id="cd13578">
    <property type="entry name" value="PBP2_Bug27"/>
    <property type="match status" value="1"/>
</dbReference>
<dbReference type="InterPro" id="IPR042100">
    <property type="entry name" value="Bug_dom1"/>
</dbReference>
<feature type="signal peptide" evidence="2">
    <location>
        <begin position="1"/>
        <end position="25"/>
    </location>
</feature>
<proteinExistence type="inferred from homology"/>
<dbReference type="EMBL" id="CP051298">
    <property type="protein sequence ID" value="QKD42276.1"/>
    <property type="molecule type" value="Genomic_DNA"/>
</dbReference>
<dbReference type="Gene3D" id="3.40.190.10">
    <property type="entry name" value="Periplasmic binding protein-like II"/>
    <property type="match status" value="1"/>
</dbReference>
<dbReference type="PANTHER" id="PTHR42928:SF5">
    <property type="entry name" value="BLR1237 PROTEIN"/>
    <property type="match status" value="1"/>
</dbReference>
<reference evidence="3 4" key="1">
    <citation type="submission" date="2020-05" db="EMBL/GenBank/DDBJ databases">
        <title>Complete genome sequence of Alicycliphilus denitrificans DP3.</title>
        <authorList>
            <person name="Chen X."/>
        </authorList>
    </citation>
    <scope>NUCLEOTIDE SEQUENCE [LARGE SCALE GENOMIC DNA]</scope>
    <source>
        <strain evidence="3 4">DP3</strain>
    </source>
</reference>
<dbReference type="Proteomes" id="UP000500755">
    <property type="component" value="Chromosome"/>
</dbReference>
<dbReference type="PANTHER" id="PTHR42928">
    <property type="entry name" value="TRICARBOXYLATE-BINDING PROTEIN"/>
    <property type="match status" value="1"/>
</dbReference>
<dbReference type="InterPro" id="IPR005064">
    <property type="entry name" value="BUG"/>
</dbReference>
<comment type="similarity">
    <text evidence="1">Belongs to the UPF0065 (bug) family.</text>
</comment>
<name>A0A858ZN78_9BURK</name>
<dbReference type="PIRSF" id="PIRSF017082">
    <property type="entry name" value="YflP"/>
    <property type="match status" value="1"/>
</dbReference>
<evidence type="ECO:0000313" key="3">
    <source>
        <dbReference type="EMBL" id="QKD42276.1"/>
    </source>
</evidence>
<dbReference type="SUPFAM" id="SSF53850">
    <property type="entry name" value="Periplasmic binding protein-like II"/>
    <property type="match status" value="1"/>
</dbReference>
<evidence type="ECO:0000256" key="1">
    <source>
        <dbReference type="ARBA" id="ARBA00006987"/>
    </source>
</evidence>
<feature type="chain" id="PRO_5032704541" evidence="2">
    <location>
        <begin position="26"/>
        <end position="329"/>
    </location>
</feature>